<feature type="domain" description="HMA" evidence="15">
    <location>
        <begin position="1"/>
        <end position="66"/>
    </location>
</feature>
<dbReference type="Pfam" id="PF00122">
    <property type="entry name" value="E1-E2_ATPase"/>
    <property type="match status" value="1"/>
</dbReference>
<dbReference type="InterPro" id="IPR017969">
    <property type="entry name" value="Heavy-metal-associated_CS"/>
</dbReference>
<proteinExistence type="inferred from homology"/>
<dbReference type="PROSITE" id="PS01047">
    <property type="entry name" value="HMA_1"/>
    <property type="match status" value="1"/>
</dbReference>
<dbReference type="InterPro" id="IPR023299">
    <property type="entry name" value="ATPase_P-typ_cyto_dom_N"/>
</dbReference>
<accession>A0ABV2JHU0</accession>
<dbReference type="SFLD" id="SFLDF00027">
    <property type="entry name" value="p-type_atpase"/>
    <property type="match status" value="1"/>
</dbReference>
<dbReference type="SUPFAM" id="SSF56784">
    <property type="entry name" value="HAD-like"/>
    <property type="match status" value="1"/>
</dbReference>
<feature type="transmembrane region" description="Helical" evidence="14">
    <location>
        <begin position="712"/>
        <end position="731"/>
    </location>
</feature>
<name>A0ABV2JHU0_9STRE</name>
<organism evidence="16 17">
    <name type="scientific">Streptococcus porcorum</name>
    <dbReference type="NCBI Taxonomy" id="701526"/>
    <lineage>
        <taxon>Bacteria</taxon>
        <taxon>Bacillati</taxon>
        <taxon>Bacillota</taxon>
        <taxon>Bacilli</taxon>
        <taxon>Lactobacillales</taxon>
        <taxon>Streptococcaceae</taxon>
        <taxon>Streptococcus</taxon>
    </lineage>
</organism>
<comment type="catalytic activity">
    <reaction evidence="13">
        <text>Cu(+)(in) + ATP + H2O = Cu(+)(out) + ADP + phosphate + H(+)</text>
        <dbReference type="Rhea" id="RHEA:25792"/>
        <dbReference type="ChEBI" id="CHEBI:15377"/>
        <dbReference type="ChEBI" id="CHEBI:15378"/>
        <dbReference type="ChEBI" id="CHEBI:30616"/>
        <dbReference type="ChEBI" id="CHEBI:43474"/>
        <dbReference type="ChEBI" id="CHEBI:49552"/>
        <dbReference type="ChEBI" id="CHEBI:456216"/>
        <dbReference type="EC" id="7.2.2.8"/>
    </reaction>
</comment>
<dbReference type="Gene3D" id="3.40.1110.10">
    <property type="entry name" value="Calcium-transporting ATPase, cytoplasmic domain N"/>
    <property type="match status" value="1"/>
</dbReference>
<feature type="transmembrane region" description="Helical" evidence="14">
    <location>
        <begin position="89"/>
        <end position="112"/>
    </location>
</feature>
<evidence type="ECO:0000256" key="8">
    <source>
        <dbReference type="ARBA" id="ARBA00022840"/>
    </source>
</evidence>
<reference evidence="16 17" key="1">
    <citation type="submission" date="2024-06" db="EMBL/GenBank/DDBJ databases">
        <title>Genomic Encyclopedia of Type Strains, Phase IV (KMG-IV): sequencing the most valuable type-strain genomes for metagenomic binning, comparative biology and taxonomic classification.</title>
        <authorList>
            <person name="Goeker M."/>
        </authorList>
    </citation>
    <scope>NUCLEOTIDE SEQUENCE [LARGE SCALE GENOMIC DNA]</scope>
    <source>
        <strain evidence="16 17">DSM 28302</strain>
    </source>
</reference>
<comment type="similarity">
    <text evidence="2 14">Belongs to the cation transport ATPase (P-type) (TC 3.A.3) family. Type IB subfamily.</text>
</comment>
<dbReference type="PRINTS" id="PR00943">
    <property type="entry name" value="CUATPASE"/>
</dbReference>
<dbReference type="InterPro" id="IPR018303">
    <property type="entry name" value="ATPase_P-typ_P_site"/>
</dbReference>
<evidence type="ECO:0000313" key="16">
    <source>
        <dbReference type="EMBL" id="MET3634818.1"/>
    </source>
</evidence>
<evidence type="ECO:0000256" key="13">
    <source>
        <dbReference type="ARBA" id="ARBA00049289"/>
    </source>
</evidence>
<sequence>MKAEYLVEGMTCASCVANVEKAVQKLDFVDKAVVNLATEKLTVETEHSIKEEALFKAVEEAGYHLKTADPLESPEKREEQKLQTLKRRLAYSSLFTLPLFYITMGSMLGLPIFEVLAPHGSSSWRYALANIALTLPVMFLNRQFYVSGFKALLKGHPNMDSLVALATSAAFIYSLYGSYHIFNGHHHFVHELYFESVAVILTLITLGKYFEALSKGKTSQTIKKLMQLSAKTAHVFRDEMWQDLPIEAVEVGDRLLVKPEEKIPVDGVIVTGQSAIDESMLTGEPIPVDKSKDSLVYGGSINGQGLIEMTAQKVGSETLLAQIIHLVEEAQGTKAPIAKIADKVSAIFVPLVMVLALLTGLFWFVIMGESFSFALTTALAVLVIACPCALGLATPTAIMVGTGLAAENGILYKNGESLELAHQVDTLVFDKTGTVTQGHPQVAAVYNYGDEDSLFWASAVENLSQHPISRALVDEFVEKGYAFPEVEAFHSLAGYGLKGNVLGQEILIGNQALMLEAGISVEAAENDGQTASQQGQSLVYVAKNQTLLGLITVADQIKSDSPKSLSKLKSLGYQLIMLTGDNEQTAQTVAQQLGINQVMSQVLPDQKADVIAKLKAKGHRVAMIGDGINDAPALALADIGIAMGQGADIAIESADVVLMQQELSSLVKSLRISQLTLSTIKENLFWAFIYNILAIPVAMGVLYLFGGPLLNPMLAGLAMSFSSVSVVLNALRLKMRKVNK</sequence>
<evidence type="ECO:0000256" key="5">
    <source>
        <dbReference type="ARBA" id="ARBA00022723"/>
    </source>
</evidence>
<keyword evidence="10 14" id="KW-1133">Transmembrane helix</keyword>
<dbReference type="Proteomes" id="UP001549037">
    <property type="component" value="Unassembled WGS sequence"/>
</dbReference>
<keyword evidence="4 14" id="KW-0812">Transmembrane</keyword>
<dbReference type="NCBIfam" id="TIGR01511">
    <property type="entry name" value="ATPase-IB1_Cu"/>
    <property type="match status" value="1"/>
</dbReference>
<dbReference type="SFLD" id="SFLDS00003">
    <property type="entry name" value="Haloacid_Dehalogenase"/>
    <property type="match status" value="1"/>
</dbReference>
<dbReference type="Gene3D" id="3.30.70.100">
    <property type="match status" value="1"/>
</dbReference>
<dbReference type="InterPro" id="IPR008250">
    <property type="entry name" value="ATPase_P-typ_transduc_dom_A_sf"/>
</dbReference>
<dbReference type="PANTHER" id="PTHR43520">
    <property type="entry name" value="ATP7, ISOFORM B"/>
    <property type="match status" value="1"/>
</dbReference>
<dbReference type="Pfam" id="PF00702">
    <property type="entry name" value="Hydrolase"/>
    <property type="match status" value="1"/>
</dbReference>
<dbReference type="CDD" id="cd00371">
    <property type="entry name" value="HMA"/>
    <property type="match status" value="1"/>
</dbReference>
<dbReference type="PANTHER" id="PTHR43520:SF8">
    <property type="entry name" value="P-TYPE CU(+) TRANSPORTER"/>
    <property type="match status" value="1"/>
</dbReference>
<keyword evidence="9" id="KW-1278">Translocase</keyword>
<keyword evidence="12 14" id="KW-0472">Membrane</keyword>
<comment type="caution">
    <text evidence="16">The sequence shown here is derived from an EMBL/GenBank/DDBJ whole genome shotgun (WGS) entry which is preliminary data.</text>
</comment>
<evidence type="ECO:0000256" key="6">
    <source>
        <dbReference type="ARBA" id="ARBA00022741"/>
    </source>
</evidence>
<keyword evidence="14" id="KW-1003">Cell membrane</keyword>
<protein>
    <recommendedName>
        <fullName evidence="3">P-type Cu(+) transporter</fullName>
        <ecNumber evidence="3">7.2.2.8</ecNumber>
    </recommendedName>
</protein>
<evidence type="ECO:0000256" key="1">
    <source>
        <dbReference type="ARBA" id="ARBA00004127"/>
    </source>
</evidence>
<dbReference type="SUPFAM" id="SSF81665">
    <property type="entry name" value="Calcium ATPase, transmembrane domain M"/>
    <property type="match status" value="1"/>
</dbReference>
<dbReference type="PRINTS" id="PR00119">
    <property type="entry name" value="CATATPASE"/>
</dbReference>
<dbReference type="Pfam" id="PF00403">
    <property type="entry name" value="HMA"/>
    <property type="match status" value="1"/>
</dbReference>
<evidence type="ECO:0000259" key="15">
    <source>
        <dbReference type="PROSITE" id="PS50846"/>
    </source>
</evidence>
<keyword evidence="7" id="KW-0813">Transport</keyword>
<evidence type="ECO:0000256" key="4">
    <source>
        <dbReference type="ARBA" id="ARBA00022692"/>
    </source>
</evidence>
<dbReference type="Gene3D" id="3.40.50.1000">
    <property type="entry name" value="HAD superfamily/HAD-like"/>
    <property type="match status" value="1"/>
</dbReference>
<gene>
    <name evidence="16" type="ORF">ABID28_001478</name>
</gene>
<comment type="subcellular location">
    <subcellularLocation>
        <location evidence="14">Cell membrane</location>
    </subcellularLocation>
    <subcellularLocation>
        <location evidence="1">Endomembrane system</location>
        <topology evidence="1">Multi-pass membrane protein</topology>
    </subcellularLocation>
</comment>
<dbReference type="PROSITE" id="PS01229">
    <property type="entry name" value="COF_2"/>
    <property type="match status" value="1"/>
</dbReference>
<evidence type="ECO:0000256" key="9">
    <source>
        <dbReference type="ARBA" id="ARBA00022967"/>
    </source>
</evidence>
<dbReference type="EMBL" id="JBEPLN010000027">
    <property type="protein sequence ID" value="MET3634818.1"/>
    <property type="molecule type" value="Genomic_DNA"/>
</dbReference>
<evidence type="ECO:0000313" key="17">
    <source>
        <dbReference type="Proteomes" id="UP001549037"/>
    </source>
</evidence>
<evidence type="ECO:0000256" key="14">
    <source>
        <dbReference type="RuleBase" id="RU362081"/>
    </source>
</evidence>
<dbReference type="InterPro" id="IPR044492">
    <property type="entry name" value="P_typ_ATPase_HD_dom"/>
</dbReference>
<feature type="transmembrane region" description="Helical" evidence="14">
    <location>
        <begin position="124"/>
        <end position="141"/>
    </location>
</feature>
<keyword evidence="7" id="KW-0187">Copper transport</keyword>
<evidence type="ECO:0000256" key="11">
    <source>
        <dbReference type="ARBA" id="ARBA00023008"/>
    </source>
</evidence>
<dbReference type="NCBIfam" id="TIGR01494">
    <property type="entry name" value="ATPase_P-type"/>
    <property type="match status" value="1"/>
</dbReference>
<keyword evidence="6 14" id="KW-0547">Nucleotide-binding</keyword>
<keyword evidence="7" id="KW-0406">Ion transport</keyword>
<dbReference type="InterPro" id="IPR006121">
    <property type="entry name" value="HMA_dom"/>
</dbReference>
<evidence type="ECO:0000256" key="12">
    <source>
        <dbReference type="ARBA" id="ARBA00023136"/>
    </source>
</evidence>
<feature type="transmembrane region" description="Helical" evidence="14">
    <location>
        <begin position="372"/>
        <end position="393"/>
    </location>
</feature>
<dbReference type="InterPro" id="IPR023214">
    <property type="entry name" value="HAD_sf"/>
</dbReference>
<dbReference type="InterPro" id="IPR036412">
    <property type="entry name" value="HAD-like_sf"/>
</dbReference>
<dbReference type="InterPro" id="IPR036163">
    <property type="entry name" value="HMA_dom_sf"/>
</dbReference>
<dbReference type="RefSeq" id="WP_354369487.1">
    <property type="nucleotide sequence ID" value="NZ_JBEPLN010000027.1"/>
</dbReference>
<feature type="transmembrane region" description="Helical" evidence="14">
    <location>
        <begin position="193"/>
        <end position="210"/>
    </location>
</feature>
<dbReference type="SUPFAM" id="SSF81653">
    <property type="entry name" value="Calcium ATPase, transduction domain A"/>
    <property type="match status" value="1"/>
</dbReference>
<dbReference type="SUPFAM" id="SSF55008">
    <property type="entry name" value="HMA, heavy metal-associated domain"/>
    <property type="match status" value="1"/>
</dbReference>
<dbReference type="InterPro" id="IPR027256">
    <property type="entry name" value="P-typ_ATPase_IB"/>
</dbReference>
<dbReference type="InterPro" id="IPR023298">
    <property type="entry name" value="ATPase_P-typ_TM_dom_sf"/>
</dbReference>
<evidence type="ECO:0000256" key="3">
    <source>
        <dbReference type="ARBA" id="ARBA00012517"/>
    </source>
</evidence>
<dbReference type="PROSITE" id="PS00154">
    <property type="entry name" value="ATPASE_E1_E2"/>
    <property type="match status" value="1"/>
</dbReference>
<dbReference type="CDD" id="cd02094">
    <property type="entry name" value="P-type_ATPase_Cu-like"/>
    <property type="match status" value="1"/>
</dbReference>
<dbReference type="InterPro" id="IPR001757">
    <property type="entry name" value="P_typ_ATPase"/>
</dbReference>
<dbReference type="EC" id="7.2.2.8" evidence="3"/>
<keyword evidence="17" id="KW-1185">Reference proteome</keyword>
<dbReference type="Gene3D" id="2.70.150.10">
    <property type="entry name" value="Calcium-transporting ATPase, cytoplasmic transduction domain A"/>
    <property type="match status" value="1"/>
</dbReference>
<keyword evidence="11" id="KW-0186">Copper</keyword>
<dbReference type="InterPro" id="IPR059000">
    <property type="entry name" value="ATPase_P-type_domA"/>
</dbReference>
<evidence type="ECO:0000256" key="10">
    <source>
        <dbReference type="ARBA" id="ARBA00022989"/>
    </source>
</evidence>
<dbReference type="PROSITE" id="PS50846">
    <property type="entry name" value="HMA_2"/>
    <property type="match status" value="1"/>
</dbReference>
<evidence type="ECO:0000256" key="2">
    <source>
        <dbReference type="ARBA" id="ARBA00006024"/>
    </source>
</evidence>
<dbReference type="SFLD" id="SFLDG00002">
    <property type="entry name" value="C1.7:_P-type_atpase_like"/>
    <property type="match status" value="1"/>
</dbReference>
<feature type="transmembrane region" description="Helical" evidence="14">
    <location>
        <begin position="344"/>
        <end position="366"/>
    </location>
</feature>
<evidence type="ECO:0000256" key="7">
    <source>
        <dbReference type="ARBA" id="ARBA00022796"/>
    </source>
</evidence>
<keyword evidence="8 14" id="KW-0067">ATP-binding</keyword>
<dbReference type="NCBIfam" id="TIGR01525">
    <property type="entry name" value="ATPase-IB_hvy"/>
    <property type="match status" value="1"/>
</dbReference>
<feature type="transmembrane region" description="Helical" evidence="14">
    <location>
        <begin position="684"/>
        <end position="706"/>
    </location>
</feature>
<keyword evidence="5 14" id="KW-0479">Metal-binding</keyword>
<feature type="transmembrane region" description="Helical" evidence="14">
    <location>
        <begin position="162"/>
        <end position="181"/>
    </location>
</feature>